<evidence type="ECO:0000313" key="3">
    <source>
        <dbReference type="Proteomes" id="UP000027195"/>
    </source>
</evidence>
<dbReference type="InParanoid" id="A0A067M4H7"/>
<protein>
    <submittedName>
        <fullName evidence="2">Uncharacterized protein</fullName>
    </submittedName>
</protein>
<organism evidence="2 3">
    <name type="scientific">Botryobasidium botryosum (strain FD-172 SS1)</name>
    <dbReference type="NCBI Taxonomy" id="930990"/>
    <lineage>
        <taxon>Eukaryota</taxon>
        <taxon>Fungi</taxon>
        <taxon>Dikarya</taxon>
        <taxon>Basidiomycota</taxon>
        <taxon>Agaricomycotina</taxon>
        <taxon>Agaricomycetes</taxon>
        <taxon>Cantharellales</taxon>
        <taxon>Botryobasidiaceae</taxon>
        <taxon>Botryobasidium</taxon>
    </lineage>
</organism>
<evidence type="ECO:0000256" key="1">
    <source>
        <dbReference type="SAM" id="MobiDB-lite"/>
    </source>
</evidence>
<proteinExistence type="predicted"/>
<gene>
    <name evidence="2" type="ORF">BOTBODRAFT_248029</name>
</gene>
<name>A0A067M4H7_BOTB1</name>
<reference evidence="3" key="1">
    <citation type="journal article" date="2014" name="Proc. Natl. Acad. Sci. U.S.A.">
        <title>Extensive sampling of basidiomycete genomes demonstrates inadequacy of the white-rot/brown-rot paradigm for wood decay fungi.</title>
        <authorList>
            <person name="Riley R."/>
            <person name="Salamov A.A."/>
            <person name="Brown D.W."/>
            <person name="Nagy L.G."/>
            <person name="Floudas D."/>
            <person name="Held B.W."/>
            <person name="Levasseur A."/>
            <person name="Lombard V."/>
            <person name="Morin E."/>
            <person name="Otillar R."/>
            <person name="Lindquist E.A."/>
            <person name="Sun H."/>
            <person name="LaButti K.M."/>
            <person name="Schmutz J."/>
            <person name="Jabbour D."/>
            <person name="Luo H."/>
            <person name="Baker S.E."/>
            <person name="Pisabarro A.G."/>
            <person name="Walton J.D."/>
            <person name="Blanchette R.A."/>
            <person name="Henrissat B."/>
            <person name="Martin F."/>
            <person name="Cullen D."/>
            <person name="Hibbett D.S."/>
            <person name="Grigoriev I.V."/>
        </authorList>
    </citation>
    <scope>NUCLEOTIDE SEQUENCE [LARGE SCALE GENOMIC DNA]</scope>
    <source>
        <strain evidence="3">FD-172 SS1</strain>
    </source>
</reference>
<dbReference type="Proteomes" id="UP000027195">
    <property type="component" value="Unassembled WGS sequence"/>
</dbReference>
<dbReference type="AlphaFoldDB" id="A0A067M4H7"/>
<feature type="region of interest" description="Disordered" evidence="1">
    <location>
        <begin position="1"/>
        <end position="20"/>
    </location>
</feature>
<dbReference type="HOGENOM" id="CLU_1255794_0_0_1"/>
<accession>A0A067M4H7</accession>
<keyword evidence="3" id="KW-1185">Reference proteome</keyword>
<evidence type="ECO:0000313" key="2">
    <source>
        <dbReference type="EMBL" id="KDQ06481.1"/>
    </source>
</evidence>
<dbReference type="EMBL" id="KL198134">
    <property type="protein sequence ID" value="KDQ06481.1"/>
    <property type="molecule type" value="Genomic_DNA"/>
</dbReference>
<sequence length="220" mass="22814">MGSTMVTQKLEPHSTELSGSVDSAALRSSVVCVSSAALSRSGSARALPFPLPLELSVNRLVASPRACSLSSLSAASTGDRTDLPPSPAAALPPDFPDDCDLFRLGVDSACESWSWVMEVGDAGSGSGRVGAAAAATTLVMPRFCDESSDKEEVEVVAESISGRACVLANGVLSQSGRGGVILRRSASSAPERDEASRCLLGWDATSRRFPPLNPKYQKLA</sequence>